<proteinExistence type="predicted"/>
<dbReference type="AlphaFoldDB" id="A0A256JS48"/>
<comment type="caution">
    <text evidence="1">The sequence shown here is derived from an EMBL/GenBank/DDBJ whole genome shotgun (WGS) entry which is preliminary data.</text>
</comment>
<accession>A0A256JS48</accession>
<evidence type="ECO:0000313" key="2">
    <source>
        <dbReference type="Proteomes" id="UP000216758"/>
    </source>
</evidence>
<evidence type="ECO:0000313" key="1">
    <source>
        <dbReference type="EMBL" id="OYR71580.1"/>
    </source>
</evidence>
<organism evidence="1 2">
    <name type="scientific">Halorubrum ezzemoulense</name>
    <name type="common">Halorubrum chaoviator</name>
    <dbReference type="NCBI Taxonomy" id="337243"/>
    <lineage>
        <taxon>Archaea</taxon>
        <taxon>Methanobacteriati</taxon>
        <taxon>Methanobacteriota</taxon>
        <taxon>Stenosarchaea group</taxon>
        <taxon>Halobacteria</taxon>
        <taxon>Halobacteriales</taxon>
        <taxon>Haloferacaceae</taxon>
        <taxon>Halorubrum</taxon>
    </lineage>
</organism>
<reference evidence="1 2" key="1">
    <citation type="journal article" date="2014" name="Front. Microbiol.">
        <title>Population and genomic analysis of the genus Halorubrum.</title>
        <authorList>
            <person name="Fullmer M.S."/>
            <person name="Soucy S.M."/>
            <person name="Swithers K.S."/>
            <person name="Makkay A.M."/>
            <person name="Wheeler R."/>
            <person name="Ventosa A."/>
            <person name="Gogarten J.P."/>
            <person name="Papke R.T."/>
        </authorList>
    </citation>
    <scope>NUCLEOTIDE SEQUENCE [LARGE SCALE GENOMIC DNA]</scope>
    <source>
        <strain evidence="1 2">G37</strain>
    </source>
</reference>
<protein>
    <submittedName>
        <fullName evidence="1">Uncharacterized protein</fullName>
    </submittedName>
</protein>
<dbReference type="RefSeq" id="WP_094582788.1">
    <property type="nucleotide sequence ID" value="NZ_NHPB01000031.1"/>
</dbReference>
<name>A0A256JS48_HALEZ</name>
<dbReference type="Proteomes" id="UP000216758">
    <property type="component" value="Unassembled WGS sequence"/>
</dbReference>
<dbReference type="EMBL" id="NHPB01000031">
    <property type="protein sequence ID" value="OYR71580.1"/>
    <property type="molecule type" value="Genomic_DNA"/>
</dbReference>
<dbReference type="OrthoDB" id="383615at2157"/>
<gene>
    <name evidence="1" type="ORF">DJ78_05035</name>
</gene>
<sequence length="78" mass="8579">MSEITNDDDTDASPRTDQTLACIRGHQEARERLEAVGFSPEAVNTVEDRSDGFVEFARIVADAVSWSRDHPGGDDEVD</sequence>